<dbReference type="CDD" id="cd07237">
    <property type="entry name" value="BphC1-RGP6_C_like"/>
    <property type="match status" value="1"/>
</dbReference>
<organism evidence="2 3">
    <name type="scientific">Hyphococcus luteus</name>
    <dbReference type="NCBI Taxonomy" id="2058213"/>
    <lineage>
        <taxon>Bacteria</taxon>
        <taxon>Pseudomonadati</taxon>
        <taxon>Pseudomonadota</taxon>
        <taxon>Alphaproteobacteria</taxon>
        <taxon>Parvularculales</taxon>
        <taxon>Parvularculaceae</taxon>
        <taxon>Hyphococcus</taxon>
    </lineage>
</organism>
<dbReference type="InterPro" id="IPR004360">
    <property type="entry name" value="Glyas_Fos-R_dOase_dom"/>
</dbReference>
<feature type="domain" description="VOC" evidence="1">
    <location>
        <begin position="8"/>
        <end position="122"/>
    </location>
</feature>
<dbReference type="PROSITE" id="PS51819">
    <property type="entry name" value="VOC"/>
    <property type="match status" value="2"/>
</dbReference>
<dbReference type="InterPro" id="IPR037523">
    <property type="entry name" value="VOC_core"/>
</dbReference>
<keyword evidence="2" id="KW-0560">Oxidoreductase</keyword>
<comment type="caution">
    <text evidence="2">The sequence shown here is derived from an EMBL/GenBank/DDBJ whole genome shotgun (WGS) entry which is preliminary data.</text>
</comment>
<reference evidence="2 3" key="1">
    <citation type="submission" date="2017-12" db="EMBL/GenBank/DDBJ databases">
        <authorList>
            <person name="Hurst M.R.H."/>
        </authorList>
    </citation>
    <scope>NUCLEOTIDE SEQUENCE [LARGE SCALE GENOMIC DNA]</scope>
    <source>
        <strain evidence="2 3">SY-3-19</strain>
    </source>
</reference>
<dbReference type="Pfam" id="PF22632">
    <property type="entry name" value="BphC_D1"/>
    <property type="match status" value="1"/>
</dbReference>
<dbReference type="InterPro" id="IPR050383">
    <property type="entry name" value="GlyoxalaseI/FosfomycinResist"/>
</dbReference>
<dbReference type="AlphaFoldDB" id="A0A2S7K1L8"/>
<keyword evidence="3" id="KW-1185">Reference proteome</keyword>
<gene>
    <name evidence="2" type="ORF">CW354_18895</name>
</gene>
<feature type="domain" description="VOC" evidence="1">
    <location>
        <begin position="145"/>
        <end position="260"/>
    </location>
</feature>
<evidence type="ECO:0000259" key="1">
    <source>
        <dbReference type="PROSITE" id="PS51819"/>
    </source>
</evidence>
<dbReference type="PANTHER" id="PTHR21366:SF14">
    <property type="entry name" value="GLYOXALASE DOMAIN-CONTAINING PROTEIN 5"/>
    <property type="match status" value="1"/>
</dbReference>
<sequence length="320" mass="36214">MSGAPILGLGYVGVQTASLETWRDFGTGLLGLQPVALSGKRLAFRMDDAAARLLLREGAREEPDFFGWEVRNRQALEALAARLEEHGRRVERLPSSLVEQRQVSDAISTCDPEGNRLEIFYGQYRADAPFRPGRPISGFRTGSLGMGHAVMNVKDMDSALFFYRDILGFRLSDYTLRPFKAYFFHVNARHHSLALIENERGGMHHLMMEVRGFDDMGQGYDLAQLDPDRVATTLGRHSNDHMTSFYVRTPSQFLIEYGWGGRDIDPDAWEAFEMTLGPSLWGHERDWLPEEMRDEARRLRLKAAADGVRADLFVASKSRA</sequence>
<dbReference type="Proteomes" id="UP000239504">
    <property type="component" value="Unassembled WGS sequence"/>
</dbReference>
<evidence type="ECO:0000313" key="2">
    <source>
        <dbReference type="EMBL" id="PQA86400.1"/>
    </source>
</evidence>
<keyword evidence="2" id="KW-0223">Dioxygenase</keyword>
<dbReference type="EMBL" id="PJCH01000015">
    <property type="protein sequence ID" value="PQA86400.1"/>
    <property type="molecule type" value="Genomic_DNA"/>
</dbReference>
<dbReference type="PANTHER" id="PTHR21366">
    <property type="entry name" value="GLYOXALASE FAMILY PROTEIN"/>
    <property type="match status" value="1"/>
</dbReference>
<proteinExistence type="predicted"/>
<name>A0A2S7K1L8_9PROT</name>
<dbReference type="CDD" id="cd07252">
    <property type="entry name" value="BphC1-RGP6_N_like"/>
    <property type="match status" value="1"/>
</dbReference>
<accession>A0A2S7K1L8</accession>
<dbReference type="RefSeq" id="WP_104831612.1">
    <property type="nucleotide sequence ID" value="NZ_PJCH01000015.1"/>
</dbReference>
<dbReference type="SUPFAM" id="SSF54593">
    <property type="entry name" value="Glyoxalase/Bleomycin resistance protein/Dihydroxybiphenyl dioxygenase"/>
    <property type="match status" value="1"/>
</dbReference>
<dbReference type="OrthoDB" id="9803142at2"/>
<dbReference type="GO" id="GO:0051213">
    <property type="term" value="F:dioxygenase activity"/>
    <property type="evidence" value="ECO:0007669"/>
    <property type="project" value="UniProtKB-KW"/>
</dbReference>
<dbReference type="Pfam" id="PF00903">
    <property type="entry name" value="Glyoxalase"/>
    <property type="match status" value="1"/>
</dbReference>
<evidence type="ECO:0000313" key="3">
    <source>
        <dbReference type="Proteomes" id="UP000239504"/>
    </source>
</evidence>
<dbReference type="InterPro" id="IPR029068">
    <property type="entry name" value="Glyas_Bleomycin-R_OHBP_Dase"/>
</dbReference>
<protein>
    <submittedName>
        <fullName evidence="2">Biphenyl 2,3-dioxygenase</fullName>
    </submittedName>
</protein>
<dbReference type="Gene3D" id="3.10.180.10">
    <property type="entry name" value="2,3-Dihydroxybiphenyl 1,2-Dioxygenase, domain 1"/>
    <property type="match status" value="2"/>
</dbReference>